<organism evidence="1 2">
    <name type="scientific">Mycoplasma mycoides subsp. mycoides</name>
    <dbReference type="NCBI Taxonomy" id="2103"/>
    <lineage>
        <taxon>Bacteria</taxon>
        <taxon>Bacillati</taxon>
        <taxon>Mycoplasmatota</taxon>
        <taxon>Mollicutes</taxon>
        <taxon>Mycoplasmataceae</taxon>
        <taxon>Mycoplasma</taxon>
    </lineage>
</organism>
<dbReference type="Proteomes" id="UP000033624">
    <property type="component" value="Unassembled WGS sequence"/>
</dbReference>
<dbReference type="KEGG" id="mmyi:mycmycITA_01083"/>
<comment type="caution">
    <text evidence="1">The sequence shown here is derived from an EMBL/GenBank/DDBJ whole genome shotgun (WGS) entry which is preliminary data.</text>
</comment>
<name>A0AAE2JSW8_MYCMY</name>
<proteinExistence type="predicted"/>
<dbReference type="AlphaFoldDB" id="A0AAE2JSW8"/>
<sequence>METWKQEKWLHLKPYITDHLQNIDLPTLEEHYKYVEKEIKIQEEFSNILEQLIDISNKKYDDDILKPNQ</sequence>
<evidence type="ECO:0000313" key="2">
    <source>
        <dbReference type="Proteomes" id="UP000033624"/>
    </source>
</evidence>
<dbReference type="EMBL" id="LAEW01000001">
    <property type="protein sequence ID" value="KJQ45994.1"/>
    <property type="molecule type" value="Genomic_DNA"/>
</dbReference>
<protein>
    <submittedName>
        <fullName evidence="1">Uncharacterized protein</fullName>
    </submittedName>
</protein>
<gene>
    <name evidence="1" type="ORF">TS59_1144</name>
</gene>
<evidence type="ECO:0000313" key="1">
    <source>
        <dbReference type="EMBL" id="KJQ45994.1"/>
    </source>
</evidence>
<dbReference type="RefSeq" id="WP_011167171.1">
    <property type="nucleotide sequence ID" value="NZ_CP010267.1"/>
</dbReference>
<accession>A0AAE2JSW8</accession>
<reference evidence="1 2" key="1">
    <citation type="submission" date="2015-02" db="EMBL/GenBank/DDBJ databases">
        <title>Mycoplasma mycoides subsp. mycoides strain:B237 Genome sequencing.</title>
        <authorList>
            <person name="Fischer A."/>
            <person name="Santana-Cruz I."/>
            <person name="Schieck E."/>
            <person name="Gourle H."/>
            <person name="Lambert M."/>
            <person name="Nadendla S."/>
            <person name="Miller R.A."/>
            <person name="Weber J."/>
            <person name="Bongcam-Rudloff E."/>
            <person name="Vashee S."/>
            <person name="Frey J."/>
            <person name="Jores J."/>
        </authorList>
    </citation>
    <scope>NUCLEOTIDE SEQUENCE [LARGE SCALE GENOMIC DNA]</scope>
    <source>
        <strain evidence="1 2">B237</strain>
    </source>
</reference>